<dbReference type="OrthoDB" id="5184914at2"/>
<keyword evidence="1" id="KW-0808">Transferase</keyword>
<dbReference type="PANTHER" id="PTHR35526:SF3">
    <property type="entry name" value="ANTI-SIGMA-F FACTOR RSBW"/>
    <property type="match status" value="1"/>
</dbReference>
<proteinExistence type="predicted"/>
<keyword evidence="4" id="KW-1185">Reference proteome</keyword>
<keyword evidence="1" id="KW-0418">Kinase</keyword>
<dbReference type="InterPro" id="IPR003594">
    <property type="entry name" value="HATPase_dom"/>
</dbReference>
<dbReference type="Pfam" id="PF13581">
    <property type="entry name" value="HATPase_c_2"/>
    <property type="match status" value="1"/>
</dbReference>
<dbReference type="SUPFAM" id="SSF55874">
    <property type="entry name" value="ATPase domain of HSP90 chaperone/DNA topoisomerase II/histidine kinase"/>
    <property type="match status" value="1"/>
</dbReference>
<dbReference type="AlphaFoldDB" id="A0A066U8R9"/>
<accession>A0A066U8R9</accession>
<name>A0A066U8R9_9PSEU</name>
<protein>
    <submittedName>
        <fullName evidence="3">Anti-sigma regulatory factor</fullName>
    </submittedName>
</protein>
<evidence type="ECO:0000256" key="1">
    <source>
        <dbReference type="ARBA" id="ARBA00022527"/>
    </source>
</evidence>
<dbReference type="Proteomes" id="UP000027345">
    <property type="component" value="Unassembled WGS sequence"/>
</dbReference>
<feature type="domain" description="Histidine kinase/HSP90-like ATPase" evidence="2">
    <location>
        <begin position="15"/>
        <end position="133"/>
    </location>
</feature>
<keyword evidence="1" id="KW-0723">Serine/threonine-protein kinase</keyword>
<dbReference type="GO" id="GO:0004674">
    <property type="term" value="F:protein serine/threonine kinase activity"/>
    <property type="evidence" value="ECO:0007669"/>
    <property type="project" value="UniProtKB-KW"/>
</dbReference>
<evidence type="ECO:0000259" key="2">
    <source>
        <dbReference type="Pfam" id="PF13581"/>
    </source>
</evidence>
<dbReference type="InterPro" id="IPR036890">
    <property type="entry name" value="HATPase_C_sf"/>
</dbReference>
<evidence type="ECO:0000313" key="3">
    <source>
        <dbReference type="EMBL" id="KDN20608.1"/>
    </source>
</evidence>
<dbReference type="PANTHER" id="PTHR35526">
    <property type="entry name" value="ANTI-SIGMA-F FACTOR RSBW-RELATED"/>
    <property type="match status" value="1"/>
</dbReference>
<dbReference type="CDD" id="cd16936">
    <property type="entry name" value="HATPase_RsbW-like"/>
    <property type="match status" value="1"/>
</dbReference>
<dbReference type="STRING" id="287986.DV20_19540"/>
<organism evidence="3 4">
    <name type="scientific">Amycolatopsis rifamycinica</name>
    <dbReference type="NCBI Taxonomy" id="287986"/>
    <lineage>
        <taxon>Bacteria</taxon>
        <taxon>Bacillati</taxon>
        <taxon>Actinomycetota</taxon>
        <taxon>Actinomycetes</taxon>
        <taxon>Pseudonocardiales</taxon>
        <taxon>Pseudonocardiaceae</taxon>
        <taxon>Amycolatopsis</taxon>
    </lineage>
</organism>
<dbReference type="Gene3D" id="3.30.565.10">
    <property type="entry name" value="Histidine kinase-like ATPase, C-terminal domain"/>
    <property type="match status" value="1"/>
</dbReference>
<dbReference type="EMBL" id="JMQI01000041">
    <property type="protein sequence ID" value="KDN20608.1"/>
    <property type="molecule type" value="Genomic_DNA"/>
</dbReference>
<reference evidence="3 4" key="1">
    <citation type="submission" date="2014-05" db="EMBL/GenBank/DDBJ databases">
        <title>Draft genome sequence of Amycolatopsis rifamycinica DSM 46095.</title>
        <authorList>
            <person name="Lal R."/>
            <person name="Saxena A."/>
            <person name="Kumari R."/>
            <person name="Mukherjee U."/>
            <person name="Singh P."/>
            <person name="Sangwan N."/>
            <person name="Mahato N.K."/>
        </authorList>
    </citation>
    <scope>NUCLEOTIDE SEQUENCE [LARGE SCALE GENOMIC DNA]</scope>
    <source>
        <strain evidence="3 4">DSM 46095</strain>
    </source>
</reference>
<gene>
    <name evidence="3" type="ORF">DV20_19540</name>
</gene>
<sequence length="140" mass="15281">MRRPRMPEPFRCHGVPAVPEILRRLRHDLMAWVLAAGVDEDRAGDIVLAAYEALANVADHAYDDAEPGVVDVDAAVHPGRLEVVITDHGRWRTPVPDPRPVSLRGRGLLLLRASADRADITPGPSGTVVTLTWDLDPAHP</sequence>
<evidence type="ECO:0000313" key="4">
    <source>
        <dbReference type="Proteomes" id="UP000027345"/>
    </source>
</evidence>
<dbReference type="InterPro" id="IPR050267">
    <property type="entry name" value="Anti-sigma-factor_SerPK"/>
</dbReference>
<dbReference type="eggNOG" id="COG2172">
    <property type="taxonomic scope" value="Bacteria"/>
</dbReference>
<comment type="caution">
    <text evidence="3">The sequence shown here is derived from an EMBL/GenBank/DDBJ whole genome shotgun (WGS) entry which is preliminary data.</text>
</comment>